<dbReference type="AlphaFoldDB" id="A0A2V1HZ79"/>
<keyword evidence="7" id="KW-0406">Ion transport</keyword>
<feature type="transmembrane region" description="Helical" evidence="11">
    <location>
        <begin position="364"/>
        <end position="385"/>
    </location>
</feature>
<dbReference type="PANTHER" id="PTHR43373">
    <property type="entry name" value="NA(+)/H(+) ANTIPORTER SUBUNIT"/>
    <property type="match status" value="1"/>
</dbReference>
<dbReference type="RefSeq" id="WP_116755708.1">
    <property type="nucleotide sequence ID" value="NZ_JBHUEX010000001.1"/>
</dbReference>
<feature type="transmembrane region" description="Helical" evidence="11">
    <location>
        <begin position="405"/>
        <end position="429"/>
    </location>
</feature>
<keyword evidence="3" id="KW-0050">Antiport</keyword>
<evidence type="ECO:0000259" key="16">
    <source>
        <dbReference type="Pfam" id="PF20501"/>
    </source>
</evidence>
<dbReference type="NCBIfam" id="NF009284">
    <property type="entry name" value="PRK12644.1"/>
    <property type="match status" value="1"/>
</dbReference>
<organism evidence="17 18">
    <name type="scientific">Amnibacterium flavum</name>
    <dbReference type="NCBI Taxonomy" id="2173173"/>
    <lineage>
        <taxon>Bacteria</taxon>
        <taxon>Bacillati</taxon>
        <taxon>Actinomycetota</taxon>
        <taxon>Actinomycetes</taxon>
        <taxon>Micrococcales</taxon>
        <taxon>Microbacteriaceae</taxon>
        <taxon>Amnibacterium</taxon>
    </lineage>
</organism>
<dbReference type="Pfam" id="PF04039">
    <property type="entry name" value="MnhB"/>
    <property type="match status" value="1"/>
</dbReference>
<comment type="subcellular location">
    <subcellularLocation>
        <location evidence="1">Cell membrane</location>
        <topology evidence="1">Multi-pass membrane protein</topology>
    </subcellularLocation>
    <subcellularLocation>
        <location evidence="9">Membrane</location>
        <topology evidence="9">Multi-pass membrane protein</topology>
    </subcellularLocation>
</comment>
<evidence type="ECO:0000259" key="13">
    <source>
        <dbReference type="Pfam" id="PF00662"/>
    </source>
</evidence>
<dbReference type="EMBL" id="QEOP01000001">
    <property type="protein sequence ID" value="PVZ95974.1"/>
    <property type="molecule type" value="Genomic_DNA"/>
</dbReference>
<dbReference type="PRINTS" id="PR01434">
    <property type="entry name" value="NADHDHGNASE5"/>
</dbReference>
<proteinExistence type="predicted"/>
<dbReference type="Pfam" id="PF00361">
    <property type="entry name" value="Proton_antipo_M"/>
    <property type="match status" value="1"/>
</dbReference>
<feature type="domain" description="NADH-Ubiquinone oxidoreductase (complex I) chain 5 N-terminal" evidence="13">
    <location>
        <begin position="63"/>
        <end position="108"/>
    </location>
</feature>
<evidence type="ECO:0000313" key="18">
    <source>
        <dbReference type="Proteomes" id="UP000244893"/>
    </source>
</evidence>
<dbReference type="InterPro" id="IPR001516">
    <property type="entry name" value="Proton_antipo_N"/>
</dbReference>
<evidence type="ECO:0000256" key="3">
    <source>
        <dbReference type="ARBA" id="ARBA00022449"/>
    </source>
</evidence>
<evidence type="ECO:0000259" key="14">
    <source>
        <dbReference type="Pfam" id="PF04039"/>
    </source>
</evidence>
<dbReference type="Proteomes" id="UP000244893">
    <property type="component" value="Unassembled WGS sequence"/>
</dbReference>
<feature type="transmembrane region" description="Helical" evidence="11">
    <location>
        <begin position="202"/>
        <end position="227"/>
    </location>
</feature>
<evidence type="ECO:0000259" key="12">
    <source>
        <dbReference type="Pfam" id="PF00361"/>
    </source>
</evidence>
<keyword evidence="4" id="KW-1003">Cell membrane</keyword>
<feature type="region of interest" description="Disordered" evidence="10">
    <location>
        <begin position="774"/>
        <end position="793"/>
    </location>
</feature>
<evidence type="ECO:0000256" key="9">
    <source>
        <dbReference type="RuleBase" id="RU000320"/>
    </source>
</evidence>
<feature type="domain" description="MrpA C-terminal/MbhD" evidence="15">
    <location>
        <begin position="605"/>
        <end position="669"/>
    </location>
</feature>
<feature type="transmembrane region" description="Helical" evidence="11">
    <location>
        <begin position="563"/>
        <end position="585"/>
    </location>
</feature>
<keyword evidence="18" id="KW-1185">Reference proteome</keyword>
<feature type="region of interest" description="Disordered" evidence="10">
    <location>
        <begin position="947"/>
        <end position="979"/>
    </location>
</feature>
<feature type="transmembrane region" description="Helical" evidence="11">
    <location>
        <begin position="129"/>
        <end position="146"/>
    </location>
</feature>
<feature type="transmembrane region" description="Helical" evidence="11">
    <location>
        <begin position="158"/>
        <end position="182"/>
    </location>
</feature>
<feature type="transmembrane region" description="Helical" evidence="11">
    <location>
        <begin position="105"/>
        <end position="123"/>
    </location>
</feature>
<evidence type="ECO:0000256" key="4">
    <source>
        <dbReference type="ARBA" id="ARBA00022475"/>
    </source>
</evidence>
<dbReference type="InterPro" id="IPR046806">
    <property type="entry name" value="MrpA_C/MbhE"/>
</dbReference>
<dbReference type="Pfam" id="PF00662">
    <property type="entry name" value="Proton_antipo_N"/>
    <property type="match status" value="1"/>
</dbReference>
<dbReference type="GO" id="GO:0006811">
    <property type="term" value="P:monoatomic ion transport"/>
    <property type="evidence" value="ECO:0007669"/>
    <property type="project" value="UniProtKB-KW"/>
</dbReference>
<name>A0A2V1HZ79_9MICO</name>
<evidence type="ECO:0000256" key="10">
    <source>
        <dbReference type="SAM" id="MobiDB-lite"/>
    </source>
</evidence>
<dbReference type="InterPro" id="IPR050616">
    <property type="entry name" value="CPA3_Na-H_Antiporter_A"/>
</dbReference>
<dbReference type="Gene3D" id="1.20.120.1200">
    <property type="entry name" value="NADH-ubiquinone/plastoquinone oxidoreductase chain 6, subunit NuoJ"/>
    <property type="match status" value="1"/>
</dbReference>
<feature type="transmembrane region" description="Helical" evidence="11">
    <location>
        <begin position="646"/>
        <end position="665"/>
    </location>
</feature>
<keyword evidence="6 11" id="KW-1133">Transmembrane helix</keyword>
<keyword evidence="8 11" id="KW-0472">Membrane</keyword>
<feature type="transmembrane region" description="Helical" evidence="11">
    <location>
        <begin position="319"/>
        <end position="343"/>
    </location>
</feature>
<sequence>MLFLLVLFGLTAVLLPPLARRIGTRVFYVAAVPAAAGFVHAAFSGPSILGGETLLERTPWVPSLGLTLDLRMDPLAWLLAMIVTGVGALVLVYCVRYFRDDEAGLGRFAGILTAFAGSMYGLVLADDVYLLYVFWELTTVFSYLLIGHYTGRRASRAAALQALLVTTLGGLAMLVGFVLLAMDAGTSSLSALVADPPPAGPLVTTAILLILVGAISKSAIFPFHFWLPGAMAAPTPVSAYLHAAAMVKAGIYLVARLAPGYVDTPGWRETLVILGIVTMLLGGWRAIRETDLKLLLAYGTVGQLGFLMIIVGYGTRDTALAGLALLLAHALFKSALFLTVGIIDHATGTRDLRRLSGLGRRAPLLATIGIVAAASMAGLPPLFGFVAKEAVLTSLLEAGQHGDPLAVVALVGVSVGSVLTVAYATRFVWGAFFRKPGVDQVEPHHEGPEFLLAPGLLALASLAAGPLAGLVDGALAPAAAELPAESEETYHLALWHGLEPALFISAGTIVLGLVVFAWRRRTEAGRGSEPHRRTLAVSAYRAGLKSVDRVAARVTSITQRGSLPFYLTIILLVFLVTVGASLSRIREWPTEARLWDSPGQLVVGALMMVAAVAATVAAKRFQAVVLVGATGLGMAVLFALHGAPDLALTQVLVEIVTLVAFVLVLRRLPARLGEKNGSRFRIGRALLGLAVGSLMAVVAVVALGARTEVPISVEFPGLAVEIGHGVNVVNVALVDLRGWDTMGELSVLIAAATGVASLVFVSSRSDRMPDFARRSGRGIRSLPGSTRRPSTDDDRGAWLLAGSTLAPRNRSILLEVVVRLVFHALIVVSLYLLLAGHNAPGGGFAGGLVVGLALVARYLAAGRIELAAAAPVNAGALLGTGLLFAVGTALVPLFFGVDALTSTWFELDLGWFGEIVFVTSTLFDVGVYLVVIGLALDVLRSLGGEVDRQQEEEEQNSGTPADAGDSTAHVGTASEKGGS</sequence>
<feature type="transmembrane region" description="Helical" evidence="11">
    <location>
        <begin position="745"/>
        <end position="763"/>
    </location>
</feature>
<feature type="domain" description="NADH:quinone oxidoreductase/Mrp antiporter transmembrane" evidence="12">
    <location>
        <begin position="125"/>
        <end position="401"/>
    </location>
</feature>
<keyword evidence="2" id="KW-0813">Transport</keyword>
<accession>A0A2V1HZ79</accession>
<evidence type="ECO:0000256" key="2">
    <source>
        <dbReference type="ARBA" id="ARBA00022448"/>
    </source>
</evidence>
<feature type="transmembrane region" description="Helical" evidence="11">
    <location>
        <begin position="500"/>
        <end position="518"/>
    </location>
</feature>
<feature type="transmembrane region" description="Helical" evidence="11">
    <location>
        <begin position="450"/>
        <end position="480"/>
    </location>
</feature>
<dbReference type="Pfam" id="PF13244">
    <property type="entry name" value="MbhD"/>
    <property type="match status" value="1"/>
</dbReference>
<evidence type="ECO:0000256" key="11">
    <source>
        <dbReference type="SAM" id="Phobius"/>
    </source>
</evidence>
<evidence type="ECO:0000256" key="8">
    <source>
        <dbReference type="ARBA" id="ARBA00023136"/>
    </source>
</evidence>
<feature type="transmembrane region" description="Helical" evidence="11">
    <location>
        <begin position="75"/>
        <end position="98"/>
    </location>
</feature>
<dbReference type="InterPro" id="IPR025383">
    <property type="entry name" value="MrpA_C/MbhD"/>
</dbReference>
<dbReference type="PANTHER" id="PTHR43373:SF1">
    <property type="entry name" value="NA(+)_H(+) ANTIPORTER SUBUNIT A"/>
    <property type="match status" value="1"/>
</dbReference>
<feature type="domain" description="MrpA C-terminal/MbhE" evidence="16">
    <location>
        <begin position="684"/>
        <end position="758"/>
    </location>
</feature>
<dbReference type="GO" id="GO:0005886">
    <property type="term" value="C:plasma membrane"/>
    <property type="evidence" value="ECO:0007669"/>
    <property type="project" value="UniProtKB-SubCell"/>
</dbReference>
<dbReference type="InterPro" id="IPR042106">
    <property type="entry name" value="Nuo/plastoQ_OxRdtase_6_NuoJ"/>
</dbReference>
<feature type="domain" description="Na+/H+ antiporter MnhB subunit-related protein" evidence="14">
    <location>
        <begin position="814"/>
        <end position="936"/>
    </location>
</feature>
<feature type="transmembrane region" description="Helical" evidence="11">
    <location>
        <begin position="294"/>
        <end position="313"/>
    </location>
</feature>
<evidence type="ECO:0000313" key="17">
    <source>
        <dbReference type="EMBL" id="PVZ95974.1"/>
    </source>
</evidence>
<evidence type="ECO:0000256" key="6">
    <source>
        <dbReference type="ARBA" id="ARBA00022989"/>
    </source>
</evidence>
<feature type="transmembrane region" description="Helical" evidence="11">
    <location>
        <begin position="915"/>
        <end position="939"/>
    </location>
</feature>
<protein>
    <submittedName>
        <fullName evidence="17">Na+/H+ antiporter subunit A</fullName>
    </submittedName>
</protein>
<evidence type="ECO:0000256" key="1">
    <source>
        <dbReference type="ARBA" id="ARBA00004651"/>
    </source>
</evidence>
<dbReference type="Pfam" id="PF20501">
    <property type="entry name" value="MbhE"/>
    <property type="match status" value="1"/>
</dbReference>
<feature type="transmembrane region" description="Helical" evidence="11">
    <location>
        <begin position="686"/>
        <end position="705"/>
    </location>
</feature>
<dbReference type="InterPro" id="IPR001750">
    <property type="entry name" value="ND/Mrp_TM"/>
</dbReference>
<reference evidence="17 18" key="1">
    <citation type="submission" date="2018-05" db="EMBL/GenBank/DDBJ databases">
        <title>Amnibacterium sp. M8JJ-5, whole genome shotgun sequence.</title>
        <authorList>
            <person name="Tuo L."/>
        </authorList>
    </citation>
    <scope>NUCLEOTIDE SEQUENCE [LARGE SCALE GENOMIC DNA]</scope>
    <source>
        <strain evidence="17 18">M8JJ-5</strain>
    </source>
</reference>
<keyword evidence="5 9" id="KW-0812">Transmembrane</keyword>
<dbReference type="OrthoDB" id="9811798at2"/>
<feature type="transmembrane region" description="Helical" evidence="11">
    <location>
        <begin position="270"/>
        <end position="287"/>
    </location>
</feature>
<evidence type="ECO:0000256" key="7">
    <source>
        <dbReference type="ARBA" id="ARBA00023065"/>
    </source>
</evidence>
<comment type="caution">
    <text evidence="17">The sequence shown here is derived from an EMBL/GenBank/DDBJ whole genome shotgun (WGS) entry which is preliminary data.</text>
</comment>
<feature type="transmembrane region" description="Helical" evidence="11">
    <location>
        <begin position="623"/>
        <end position="640"/>
    </location>
</feature>
<feature type="transmembrane region" description="Helical" evidence="11">
    <location>
        <begin position="597"/>
        <end position="616"/>
    </location>
</feature>
<dbReference type="InterPro" id="IPR007182">
    <property type="entry name" value="MnhB"/>
</dbReference>
<gene>
    <name evidence="17" type="ORF">DDQ50_05840</name>
</gene>
<dbReference type="GO" id="GO:0015297">
    <property type="term" value="F:antiporter activity"/>
    <property type="evidence" value="ECO:0007669"/>
    <property type="project" value="UniProtKB-KW"/>
</dbReference>
<feature type="transmembrane region" description="Helical" evidence="11">
    <location>
        <begin position="872"/>
        <end position="895"/>
    </location>
</feature>
<evidence type="ECO:0000259" key="15">
    <source>
        <dbReference type="Pfam" id="PF13244"/>
    </source>
</evidence>
<feature type="transmembrane region" description="Helical" evidence="11">
    <location>
        <begin position="841"/>
        <end position="860"/>
    </location>
</feature>
<feature type="transmembrane region" description="Helical" evidence="11">
    <location>
        <begin position="816"/>
        <end position="835"/>
    </location>
</feature>
<evidence type="ECO:0000256" key="5">
    <source>
        <dbReference type="ARBA" id="ARBA00022692"/>
    </source>
</evidence>